<dbReference type="InterPro" id="IPR018076">
    <property type="entry name" value="T2SS_GspF_dom"/>
</dbReference>
<keyword evidence="6 7" id="KW-0472">Membrane</keyword>
<comment type="subcellular location">
    <subcellularLocation>
        <location evidence="1">Cell membrane</location>
        <topology evidence="1">Multi-pass membrane protein</topology>
    </subcellularLocation>
</comment>
<keyword evidence="4 7" id="KW-0812">Transmembrane</keyword>
<dbReference type="RefSeq" id="WP_353565542.1">
    <property type="nucleotide sequence ID" value="NZ_BAABRI010000003.1"/>
</dbReference>
<evidence type="ECO:0000256" key="4">
    <source>
        <dbReference type="ARBA" id="ARBA00022692"/>
    </source>
</evidence>
<name>A0ABP9UJ95_9BACT</name>
<dbReference type="PANTHER" id="PTHR30012:SF0">
    <property type="entry name" value="TYPE II SECRETION SYSTEM PROTEIN F-RELATED"/>
    <property type="match status" value="1"/>
</dbReference>
<protein>
    <submittedName>
        <fullName evidence="9">Type II secretion system protein F</fullName>
    </submittedName>
</protein>
<feature type="transmembrane region" description="Helical" evidence="7">
    <location>
        <begin position="108"/>
        <end position="127"/>
    </location>
</feature>
<comment type="similarity">
    <text evidence="2">Belongs to the GSP F family.</text>
</comment>
<feature type="domain" description="Type II secretion system protein GspF" evidence="8">
    <location>
        <begin position="196"/>
        <end position="316"/>
    </location>
</feature>
<keyword evidence="3" id="KW-1003">Cell membrane</keyword>
<dbReference type="PANTHER" id="PTHR30012">
    <property type="entry name" value="GENERAL SECRETION PATHWAY PROTEIN"/>
    <property type="match status" value="1"/>
</dbReference>
<feature type="transmembrane region" description="Helical" evidence="7">
    <location>
        <begin position="139"/>
        <end position="160"/>
    </location>
</feature>
<accession>A0ABP9UJ95</accession>
<evidence type="ECO:0000313" key="10">
    <source>
        <dbReference type="Proteomes" id="UP001476282"/>
    </source>
</evidence>
<evidence type="ECO:0000256" key="6">
    <source>
        <dbReference type="ARBA" id="ARBA00023136"/>
    </source>
</evidence>
<keyword evidence="5 7" id="KW-1133">Transmembrane helix</keyword>
<proteinExistence type="inferred from homology"/>
<dbReference type="Proteomes" id="UP001476282">
    <property type="component" value="Unassembled WGS sequence"/>
</dbReference>
<evidence type="ECO:0000259" key="8">
    <source>
        <dbReference type="Pfam" id="PF00482"/>
    </source>
</evidence>
<comment type="caution">
    <text evidence="9">The sequence shown here is derived from an EMBL/GenBank/DDBJ whole genome shotgun (WGS) entry which is preliminary data.</text>
</comment>
<evidence type="ECO:0000313" key="9">
    <source>
        <dbReference type="EMBL" id="GAA5481389.1"/>
    </source>
</evidence>
<feature type="transmembrane region" description="Helical" evidence="7">
    <location>
        <begin position="299"/>
        <end position="319"/>
    </location>
</feature>
<dbReference type="InterPro" id="IPR042094">
    <property type="entry name" value="T2SS_GspF_sf"/>
</dbReference>
<evidence type="ECO:0000256" key="2">
    <source>
        <dbReference type="ARBA" id="ARBA00005745"/>
    </source>
</evidence>
<gene>
    <name evidence="9" type="primary">epsF_1</name>
    <name evidence="9" type="ORF">Hsar01_00598</name>
</gene>
<sequence length="347" mass="37352">MTLSAKRKELFYTELTKLADAGFGIREAARTMIESGVPAAERELLEQVDAALESGKSIGQAFREAGVSQLERVLVEAGEISGRPAPAFQHLTNYFGMVAEAKRQAWQAMIYPLVLLHLGLLLAAIPVRAGLDGLDVNLLATRFVVSLGVTYALIAGGCFLGRGLLKKAPRSEAVDRRLNALPFIGRARKSLALARFARVYHAALLAGLPMRETVRMAGEASQSGQLAAAAGRIEAAVREGGAVGPMLAAEPVFPKAFARSYATAEESGKLDEDMDRWAKHFAADSIERVSRLSVVLPKLGYALIVAFVVWKILAFYAGYYGAIEKELGWSADYEIGIASSHESAISR</sequence>
<reference evidence="9 10" key="1">
    <citation type="submission" date="2024-02" db="EMBL/GenBank/DDBJ databases">
        <title>Haloferula sargassicola NBRC 104335.</title>
        <authorList>
            <person name="Ichikawa N."/>
            <person name="Katano-Makiyama Y."/>
            <person name="Hidaka K."/>
        </authorList>
    </citation>
    <scope>NUCLEOTIDE SEQUENCE [LARGE SCALE GENOMIC DNA]</scope>
    <source>
        <strain evidence="9 10">NBRC 104335</strain>
    </source>
</reference>
<evidence type="ECO:0000256" key="3">
    <source>
        <dbReference type="ARBA" id="ARBA00022475"/>
    </source>
</evidence>
<keyword evidence="10" id="KW-1185">Reference proteome</keyword>
<dbReference type="InterPro" id="IPR003004">
    <property type="entry name" value="GspF/PilC"/>
</dbReference>
<dbReference type="Pfam" id="PF00482">
    <property type="entry name" value="T2SSF"/>
    <property type="match status" value="2"/>
</dbReference>
<dbReference type="EMBL" id="BAABRI010000003">
    <property type="protein sequence ID" value="GAA5481389.1"/>
    <property type="molecule type" value="Genomic_DNA"/>
</dbReference>
<organism evidence="9 10">
    <name type="scientific">Haloferula sargassicola</name>
    <dbReference type="NCBI Taxonomy" id="490096"/>
    <lineage>
        <taxon>Bacteria</taxon>
        <taxon>Pseudomonadati</taxon>
        <taxon>Verrucomicrobiota</taxon>
        <taxon>Verrucomicrobiia</taxon>
        <taxon>Verrucomicrobiales</taxon>
        <taxon>Verrucomicrobiaceae</taxon>
        <taxon>Haloferula</taxon>
    </lineage>
</organism>
<evidence type="ECO:0000256" key="7">
    <source>
        <dbReference type="SAM" id="Phobius"/>
    </source>
</evidence>
<feature type="domain" description="Type II secretion system protein GspF" evidence="8">
    <location>
        <begin position="11"/>
        <end position="125"/>
    </location>
</feature>
<dbReference type="Gene3D" id="1.20.81.30">
    <property type="entry name" value="Type II secretion system (T2SS), domain F"/>
    <property type="match status" value="2"/>
</dbReference>
<evidence type="ECO:0000256" key="5">
    <source>
        <dbReference type="ARBA" id="ARBA00022989"/>
    </source>
</evidence>
<evidence type="ECO:0000256" key="1">
    <source>
        <dbReference type="ARBA" id="ARBA00004651"/>
    </source>
</evidence>